<dbReference type="InterPro" id="IPR018485">
    <property type="entry name" value="FGGY_C"/>
</dbReference>
<evidence type="ECO:0000313" key="6">
    <source>
        <dbReference type="EMBL" id="GMM49874.1"/>
    </source>
</evidence>
<comment type="caution">
    <text evidence="6">The sequence shown here is derived from an EMBL/GenBank/DDBJ whole genome shotgun (WGS) entry which is preliminary data.</text>
</comment>
<sequence>MYIGVDIGTGSARACLMDESGLIRSVTSHPILRFNPKQDFINQSSVDIWNAVCFCVKHVIADSRISPEEVKGIAFDATCSLIATAGPASDETLPVGPDFSNTVEDVILWMDHRAHLETEKIKATKHPLLKYVGGQMSIEMEIPKILWLKSHMPEELFAKAHFYDLSDWLTMRATGVNARSFCSVACKQGYVPHGVDGSKTGWNPEFLTSIGLQDLVDNNFAKMGGVAKENGVYHSAGEVVGNLSERAALELGLTTSTVVGSGVIDAYSGWIGTVAAKTPELSEHPVSSRLAAVAGTSTCHIVQSRDPIFVPGVWGPYRDVLVPGMWCAEGGQSTTGELINFVVTNHPAYPELVSVADAQEINIYEHLNNTLETMRITSNLPSIYHLIKDLFWYGDLYGNRSPIADPDMRGSVVGISMDVSLNDLAKQYLGVLEFVCQQQRQIIEAMNNRGHEITTIYLSGGQCRNKVLTELMATCAGMPVIIPHYIDSAVVLGTAMLAARAAHPDKSLWEIMSQYSNEGKIVYPLETPSVNALLKAKYTVMLDQADRQIEYRARIKAALEK</sequence>
<proteinExistence type="inferred from homology"/>
<dbReference type="PIRSF" id="PIRSF000538">
    <property type="entry name" value="GlpK"/>
    <property type="match status" value="1"/>
</dbReference>
<dbReference type="Gene3D" id="1.20.58.2240">
    <property type="match status" value="1"/>
</dbReference>
<dbReference type="Proteomes" id="UP001362899">
    <property type="component" value="Unassembled WGS sequence"/>
</dbReference>
<evidence type="ECO:0000256" key="3">
    <source>
        <dbReference type="ARBA" id="ARBA00022777"/>
    </source>
</evidence>
<keyword evidence="2" id="KW-0808">Transferase</keyword>
<dbReference type="Pfam" id="PF00370">
    <property type="entry name" value="FGGY_N"/>
    <property type="match status" value="1"/>
</dbReference>
<name>A0AAV5REF1_STABA</name>
<dbReference type="AlphaFoldDB" id="A0AAV5REF1"/>
<evidence type="ECO:0000259" key="4">
    <source>
        <dbReference type="Pfam" id="PF00370"/>
    </source>
</evidence>
<evidence type="ECO:0000313" key="7">
    <source>
        <dbReference type="Proteomes" id="UP001362899"/>
    </source>
</evidence>
<reference evidence="6 7" key="1">
    <citation type="journal article" date="2023" name="Elife">
        <title>Identification of key yeast species and microbe-microbe interactions impacting larval growth of Drosophila in the wild.</title>
        <authorList>
            <person name="Mure A."/>
            <person name="Sugiura Y."/>
            <person name="Maeda R."/>
            <person name="Honda K."/>
            <person name="Sakurai N."/>
            <person name="Takahashi Y."/>
            <person name="Watada M."/>
            <person name="Katoh T."/>
            <person name="Gotoh A."/>
            <person name="Gotoh Y."/>
            <person name="Taniguchi I."/>
            <person name="Nakamura K."/>
            <person name="Hayashi T."/>
            <person name="Katayama T."/>
            <person name="Uemura T."/>
            <person name="Hattori Y."/>
        </authorList>
    </citation>
    <scope>NUCLEOTIDE SEQUENCE [LARGE SCALE GENOMIC DNA]</scope>
    <source>
        <strain evidence="6 7">SB-73</strain>
    </source>
</reference>
<dbReference type="NCBIfam" id="TIGR01315">
    <property type="entry name" value="5C_CHO_kinase"/>
    <property type="match status" value="1"/>
</dbReference>
<organism evidence="6 7">
    <name type="scientific">Starmerella bacillaris</name>
    <name type="common">Yeast</name>
    <name type="synonym">Candida zemplinina</name>
    <dbReference type="NCBI Taxonomy" id="1247836"/>
    <lineage>
        <taxon>Eukaryota</taxon>
        <taxon>Fungi</taxon>
        <taxon>Dikarya</taxon>
        <taxon>Ascomycota</taxon>
        <taxon>Saccharomycotina</taxon>
        <taxon>Dipodascomycetes</taxon>
        <taxon>Dipodascales</taxon>
        <taxon>Trichomonascaceae</taxon>
        <taxon>Starmerella</taxon>
    </lineage>
</organism>
<dbReference type="PANTHER" id="PTHR43435:SF4">
    <property type="entry name" value="FGGY CARBOHYDRATE KINASE DOMAIN-CONTAINING PROTEIN"/>
    <property type="match status" value="1"/>
</dbReference>
<keyword evidence="7" id="KW-1185">Reference proteome</keyword>
<feature type="domain" description="Carbohydrate kinase FGGY N-terminal" evidence="4">
    <location>
        <begin position="1"/>
        <end position="272"/>
    </location>
</feature>
<dbReference type="GO" id="GO:0005737">
    <property type="term" value="C:cytoplasm"/>
    <property type="evidence" value="ECO:0007669"/>
    <property type="project" value="TreeGrafter"/>
</dbReference>
<dbReference type="InterPro" id="IPR018484">
    <property type="entry name" value="FGGY_N"/>
</dbReference>
<dbReference type="EMBL" id="BTGC01000003">
    <property type="protein sequence ID" value="GMM49874.1"/>
    <property type="molecule type" value="Genomic_DNA"/>
</dbReference>
<comment type="similarity">
    <text evidence="1">Belongs to the FGGY kinase family.</text>
</comment>
<protein>
    <submittedName>
        <fullName evidence="6">Phosphotransferase</fullName>
    </submittedName>
</protein>
<feature type="domain" description="Carbohydrate kinase FGGY C-terminal" evidence="5">
    <location>
        <begin position="290"/>
        <end position="502"/>
    </location>
</feature>
<evidence type="ECO:0000259" key="5">
    <source>
        <dbReference type="Pfam" id="PF02782"/>
    </source>
</evidence>
<dbReference type="SUPFAM" id="SSF53067">
    <property type="entry name" value="Actin-like ATPase domain"/>
    <property type="match status" value="2"/>
</dbReference>
<dbReference type="GO" id="GO:0019321">
    <property type="term" value="P:pentose metabolic process"/>
    <property type="evidence" value="ECO:0007669"/>
    <property type="project" value="TreeGrafter"/>
</dbReference>
<dbReference type="PANTHER" id="PTHR43435">
    <property type="entry name" value="RIBULOKINASE"/>
    <property type="match status" value="1"/>
</dbReference>
<accession>A0AAV5REF1</accession>
<evidence type="ECO:0000256" key="2">
    <source>
        <dbReference type="ARBA" id="ARBA00022679"/>
    </source>
</evidence>
<dbReference type="Pfam" id="PF02782">
    <property type="entry name" value="FGGY_C"/>
    <property type="match status" value="1"/>
</dbReference>
<dbReference type="InterPro" id="IPR043129">
    <property type="entry name" value="ATPase_NBD"/>
</dbReference>
<gene>
    <name evidence="6" type="ORF">DASB73_008320</name>
</gene>
<keyword evidence="3" id="KW-0418">Kinase</keyword>
<dbReference type="CDD" id="cd07782">
    <property type="entry name" value="ASKHA_NBD_FGGY_D-RBK"/>
    <property type="match status" value="1"/>
</dbReference>
<dbReference type="GO" id="GO:0019150">
    <property type="term" value="F:D-ribulokinase activity"/>
    <property type="evidence" value="ECO:0007669"/>
    <property type="project" value="TreeGrafter"/>
</dbReference>
<dbReference type="InterPro" id="IPR000577">
    <property type="entry name" value="Carb_kinase_FGGY"/>
</dbReference>
<dbReference type="InterPro" id="IPR006003">
    <property type="entry name" value="FGGY_RbtK-like"/>
</dbReference>
<dbReference type="Gene3D" id="3.30.420.40">
    <property type="match status" value="1"/>
</dbReference>
<evidence type="ECO:0000256" key="1">
    <source>
        <dbReference type="ARBA" id="ARBA00009156"/>
    </source>
</evidence>